<evidence type="ECO:0000313" key="2">
    <source>
        <dbReference type="Proteomes" id="UP001448207"/>
    </source>
</evidence>
<feature type="non-terminal residue" evidence="1">
    <location>
        <position position="1"/>
    </location>
</feature>
<comment type="caution">
    <text evidence="1">The sequence shown here is derived from an EMBL/GenBank/DDBJ whole genome shotgun (WGS) entry which is preliminary data.</text>
</comment>
<dbReference type="EMBL" id="JBCLYO010000001">
    <property type="protein sequence ID" value="KAL0097303.1"/>
    <property type="molecule type" value="Genomic_DNA"/>
</dbReference>
<keyword evidence="2" id="KW-1185">Reference proteome</keyword>
<proteinExistence type="predicted"/>
<dbReference type="Proteomes" id="UP001448207">
    <property type="component" value="Unassembled WGS sequence"/>
</dbReference>
<accession>A0ABR3BEM9</accession>
<name>A0ABR3BEM9_PHYBL</name>
<evidence type="ECO:0000313" key="1">
    <source>
        <dbReference type="EMBL" id="KAL0097303.1"/>
    </source>
</evidence>
<sequence length="86" mass="9606">IFIGVWGTGVGFRIKGFRKYGGKWKQKIHGEAANVCITNECKTSQTCIFCFSPLTSPRIPGKKEGSYKINKDVFLCINLNCITVMN</sequence>
<reference evidence="1 2" key="1">
    <citation type="submission" date="2024-04" db="EMBL/GenBank/DDBJ databases">
        <title>Symmetric and asymmetric DNA N6-adenine methylation regulates different biological responses in Mucorales.</title>
        <authorList>
            <consortium name="Lawrence Berkeley National Laboratory"/>
            <person name="Lax C."/>
            <person name="Mondo S.J."/>
            <person name="Osorio-Concepcion M."/>
            <person name="Muszewska A."/>
            <person name="Corrochano-Luque M."/>
            <person name="Gutierrez G."/>
            <person name="Riley R."/>
            <person name="Lipzen A."/>
            <person name="Guo J."/>
            <person name="Hundley H."/>
            <person name="Amirebrahimi M."/>
            <person name="Ng V."/>
            <person name="Lorenzo-Gutierrez D."/>
            <person name="Binder U."/>
            <person name="Yang J."/>
            <person name="Song Y."/>
            <person name="Canovas D."/>
            <person name="Navarro E."/>
            <person name="Freitag M."/>
            <person name="Gabaldon T."/>
            <person name="Grigoriev I.V."/>
            <person name="Corrochano L.M."/>
            <person name="Nicolas F.E."/>
            <person name="Garre V."/>
        </authorList>
    </citation>
    <scope>NUCLEOTIDE SEQUENCE [LARGE SCALE GENOMIC DNA]</scope>
    <source>
        <strain evidence="1 2">L51</strain>
    </source>
</reference>
<protein>
    <submittedName>
        <fullName evidence="1">Uncharacterized protein</fullName>
    </submittedName>
</protein>
<organism evidence="1 2">
    <name type="scientific">Phycomyces blakesleeanus</name>
    <dbReference type="NCBI Taxonomy" id="4837"/>
    <lineage>
        <taxon>Eukaryota</taxon>
        <taxon>Fungi</taxon>
        <taxon>Fungi incertae sedis</taxon>
        <taxon>Mucoromycota</taxon>
        <taxon>Mucoromycotina</taxon>
        <taxon>Mucoromycetes</taxon>
        <taxon>Mucorales</taxon>
        <taxon>Phycomycetaceae</taxon>
        <taxon>Phycomyces</taxon>
    </lineage>
</organism>
<gene>
    <name evidence="1" type="ORF">J3Q64DRAFT_1629365</name>
</gene>